<evidence type="ECO:0000313" key="2">
    <source>
        <dbReference type="WBParaSite" id="jg24612"/>
    </source>
</evidence>
<evidence type="ECO:0000313" key="1">
    <source>
        <dbReference type="Proteomes" id="UP000887574"/>
    </source>
</evidence>
<keyword evidence="1" id="KW-1185">Reference proteome</keyword>
<dbReference type="Proteomes" id="UP000887574">
    <property type="component" value="Unplaced"/>
</dbReference>
<dbReference type="WBParaSite" id="jg24612">
    <property type="protein sequence ID" value="jg24612"/>
    <property type="gene ID" value="jg24612"/>
</dbReference>
<sequence>MLESEQSQAPLPILLIECEYTKGDIAELTQAIHTAGFSIALLISLIHAENMENTFGTLTKTDASSEISM</sequence>
<proteinExistence type="predicted"/>
<reference evidence="2" key="1">
    <citation type="submission" date="2022-11" db="UniProtKB">
        <authorList>
            <consortium name="WormBaseParasite"/>
        </authorList>
    </citation>
    <scope>IDENTIFICATION</scope>
</reference>
<name>A0A915DX58_9BILA</name>
<organism evidence="1 2">
    <name type="scientific">Ditylenchus dipsaci</name>
    <dbReference type="NCBI Taxonomy" id="166011"/>
    <lineage>
        <taxon>Eukaryota</taxon>
        <taxon>Metazoa</taxon>
        <taxon>Ecdysozoa</taxon>
        <taxon>Nematoda</taxon>
        <taxon>Chromadorea</taxon>
        <taxon>Rhabditida</taxon>
        <taxon>Tylenchina</taxon>
        <taxon>Tylenchomorpha</taxon>
        <taxon>Sphaerularioidea</taxon>
        <taxon>Anguinidae</taxon>
        <taxon>Anguininae</taxon>
        <taxon>Ditylenchus</taxon>
    </lineage>
</organism>
<protein>
    <submittedName>
        <fullName evidence="2">Uncharacterized protein</fullName>
    </submittedName>
</protein>
<dbReference type="AlphaFoldDB" id="A0A915DX58"/>
<accession>A0A915DX58</accession>